<comment type="subcellular location">
    <subcellularLocation>
        <location evidence="1">Membrane</location>
        <topology evidence="1">Multi-pass membrane protein</topology>
    </subcellularLocation>
</comment>
<dbReference type="Proteomes" id="UP000191522">
    <property type="component" value="Unassembled WGS sequence"/>
</dbReference>
<evidence type="ECO:0000259" key="6">
    <source>
        <dbReference type="PROSITE" id="PS50850"/>
    </source>
</evidence>
<dbReference type="OrthoDB" id="10021397at2759"/>
<feature type="domain" description="Major facilitator superfamily (MFS) profile" evidence="6">
    <location>
        <begin position="1"/>
        <end position="60"/>
    </location>
</feature>
<dbReference type="GO" id="GO:0005886">
    <property type="term" value="C:plasma membrane"/>
    <property type="evidence" value="ECO:0007669"/>
    <property type="project" value="TreeGrafter"/>
</dbReference>
<keyword evidence="2" id="KW-0812">Transmembrane</keyword>
<comment type="caution">
    <text evidence="7">The sequence shown here is derived from an EMBL/GenBank/DDBJ whole genome shotgun (WGS) entry which is preliminary data.</text>
</comment>
<keyword evidence="8" id="KW-1185">Reference proteome</keyword>
<protein>
    <recommendedName>
        <fullName evidence="6">Major facilitator superfamily (MFS) profile domain-containing protein</fullName>
    </recommendedName>
</protein>
<name>A0A1V6PBJ2_PENDC</name>
<evidence type="ECO:0000313" key="8">
    <source>
        <dbReference type="Proteomes" id="UP000191522"/>
    </source>
</evidence>
<dbReference type="Gene3D" id="1.20.1250.20">
    <property type="entry name" value="MFS general substrate transporter like domains"/>
    <property type="match status" value="1"/>
</dbReference>
<accession>A0A1V6PBJ2</accession>
<evidence type="ECO:0000256" key="2">
    <source>
        <dbReference type="ARBA" id="ARBA00022692"/>
    </source>
</evidence>
<dbReference type="InterPro" id="IPR036259">
    <property type="entry name" value="MFS_trans_sf"/>
</dbReference>
<gene>
    <name evidence="7" type="ORF">PENDEC_c013G03599</name>
</gene>
<keyword evidence="4" id="KW-0472">Membrane</keyword>
<evidence type="ECO:0000256" key="5">
    <source>
        <dbReference type="SAM" id="SignalP"/>
    </source>
</evidence>
<dbReference type="PANTHER" id="PTHR23501:SF198">
    <property type="entry name" value="AZOLE RESISTANCE PROTEIN 1-RELATED"/>
    <property type="match status" value="1"/>
</dbReference>
<proteinExistence type="predicted"/>
<sequence>MFCVKWLLVISVAILETGSIVSAAAPNSAAFIVGRAIAGCGASGVLDGVLIASSYTVPLR</sequence>
<dbReference type="InterPro" id="IPR020846">
    <property type="entry name" value="MFS_dom"/>
</dbReference>
<evidence type="ECO:0000256" key="1">
    <source>
        <dbReference type="ARBA" id="ARBA00004141"/>
    </source>
</evidence>
<evidence type="ECO:0000256" key="3">
    <source>
        <dbReference type="ARBA" id="ARBA00022989"/>
    </source>
</evidence>
<keyword evidence="5" id="KW-0732">Signal</keyword>
<dbReference type="GO" id="GO:0022857">
    <property type="term" value="F:transmembrane transporter activity"/>
    <property type="evidence" value="ECO:0007669"/>
    <property type="project" value="InterPro"/>
</dbReference>
<keyword evidence="3" id="KW-1133">Transmembrane helix</keyword>
<reference evidence="8" key="1">
    <citation type="journal article" date="2017" name="Nat. Microbiol.">
        <title>Global analysis of biosynthetic gene clusters reveals vast potential of secondary metabolite production in Penicillium species.</title>
        <authorList>
            <person name="Nielsen J.C."/>
            <person name="Grijseels S."/>
            <person name="Prigent S."/>
            <person name="Ji B."/>
            <person name="Dainat J."/>
            <person name="Nielsen K.F."/>
            <person name="Frisvad J.C."/>
            <person name="Workman M."/>
            <person name="Nielsen J."/>
        </authorList>
    </citation>
    <scope>NUCLEOTIDE SEQUENCE [LARGE SCALE GENOMIC DNA]</scope>
    <source>
        <strain evidence="8">IBT 11843</strain>
    </source>
</reference>
<dbReference type="SUPFAM" id="SSF103473">
    <property type="entry name" value="MFS general substrate transporter"/>
    <property type="match status" value="1"/>
</dbReference>
<dbReference type="PANTHER" id="PTHR23501">
    <property type="entry name" value="MAJOR FACILITATOR SUPERFAMILY"/>
    <property type="match status" value="1"/>
</dbReference>
<feature type="chain" id="PRO_5012008807" description="Major facilitator superfamily (MFS) profile domain-containing protein" evidence="5">
    <location>
        <begin position="24"/>
        <end position="60"/>
    </location>
</feature>
<evidence type="ECO:0000313" key="7">
    <source>
        <dbReference type="EMBL" id="OQD73896.1"/>
    </source>
</evidence>
<evidence type="ECO:0000256" key="4">
    <source>
        <dbReference type="ARBA" id="ARBA00023136"/>
    </source>
</evidence>
<organism evidence="7 8">
    <name type="scientific">Penicillium decumbens</name>
    <dbReference type="NCBI Taxonomy" id="69771"/>
    <lineage>
        <taxon>Eukaryota</taxon>
        <taxon>Fungi</taxon>
        <taxon>Dikarya</taxon>
        <taxon>Ascomycota</taxon>
        <taxon>Pezizomycotina</taxon>
        <taxon>Eurotiomycetes</taxon>
        <taxon>Eurotiomycetidae</taxon>
        <taxon>Eurotiales</taxon>
        <taxon>Aspergillaceae</taxon>
        <taxon>Penicillium</taxon>
    </lineage>
</organism>
<feature type="signal peptide" evidence="5">
    <location>
        <begin position="1"/>
        <end position="23"/>
    </location>
</feature>
<dbReference type="EMBL" id="MDYL01000013">
    <property type="protein sequence ID" value="OQD73896.1"/>
    <property type="molecule type" value="Genomic_DNA"/>
</dbReference>
<dbReference type="PROSITE" id="PS50850">
    <property type="entry name" value="MFS"/>
    <property type="match status" value="1"/>
</dbReference>
<dbReference type="AlphaFoldDB" id="A0A1V6PBJ2"/>